<gene>
    <name evidence="2" type="ORF">N783_10500</name>
</gene>
<feature type="signal peptide" evidence="1">
    <location>
        <begin position="1"/>
        <end position="23"/>
    </location>
</feature>
<feature type="chain" id="PRO_5038595413" description="DUF4367 domain-containing protein" evidence="1">
    <location>
        <begin position="24"/>
        <end position="184"/>
    </location>
</feature>
<dbReference type="PROSITE" id="PS51257">
    <property type="entry name" value="PROKAR_LIPOPROTEIN"/>
    <property type="match status" value="1"/>
</dbReference>
<dbReference type="AlphaFoldDB" id="A0A0A5G7J1"/>
<dbReference type="Proteomes" id="UP000030403">
    <property type="component" value="Unassembled WGS sequence"/>
</dbReference>
<name>A0A0A5G7J1_9BACI</name>
<sequence>MNKNIVFSLLIVFVLSACTQSSSYLGEQEIKNSDKLKEFNRTIKFPTYSPFEVGKTSVDIKYRGPQEIKDDKVIKSKEGEPKFQTIITRYTSKDSPTTILEIEQSSSSVSPLEVNSRYSKDNLIDIGDGLKGLYYFNGRAQILSWEDEGSTYNMYVMTKSKEKQEREPVDKKEIFKIAKSFKTY</sequence>
<evidence type="ECO:0000313" key="2">
    <source>
        <dbReference type="EMBL" id="KGX87148.1"/>
    </source>
</evidence>
<proteinExistence type="predicted"/>
<dbReference type="EMBL" id="AVPF01000026">
    <property type="protein sequence ID" value="KGX87148.1"/>
    <property type="molecule type" value="Genomic_DNA"/>
</dbReference>
<dbReference type="STRING" id="1385511.GCA_000425225_03284"/>
<evidence type="ECO:0000313" key="3">
    <source>
        <dbReference type="Proteomes" id="UP000030403"/>
    </source>
</evidence>
<comment type="caution">
    <text evidence="2">The sequence shown here is derived from an EMBL/GenBank/DDBJ whole genome shotgun (WGS) entry which is preliminary data.</text>
</comment>
<evidence type="ECO:0008006" key="4">
    <source>
        <dbReference type="Google" id="ProtNLM"/>
    </source>
</evidence>
<dbReference type="RefSeq" id="WP_027446894.1">
    <property type="nucleotide sequence ID" value="NZ_AULJ01000043.1"/>
</dbReference>
<dbReference type="eggNOG" id="ENOG502ZHWB">
    <property type="taxonomic scope" value="Bacteria"/>
</dbReference>
<keyword evidence="1" id="KW-0732">Signal</keyword>
<protein>
    <recommendedName>
        <fullName evidence="4">DUF4367 domain-containing protein</fullName>
    </recommendedName>
</protein>
<evidence type="ECO:0000256" key="1">
    <source>
        <dbReference type="SAM" id="SignalP"/>
    </source>
</evidence>
<accession>A0A0A5G7J1</accession>
<keyword evidence="3" id="KW-1185">Reference proteome</keyword>
<dbReference type="OrthoDB" id="2965899at2"/>
<organism evidence="2 3">
    <name type="scientific">Pontibacillus marinus BH030004 = DSM 16465</name>
    <dbReference type="NCBI Taxonomy" id="1385511"/>
    <lineage>
        <taxon>Bacteria</taxon>
        <taxon>Bacillati</taxon>
        <taxon>Bacillota</taxon>
        <taxon>Bacilli</taxon>
        <taxon>Bacillales</taxon>
        <taxon>Bacillaceae</taxon>
        <taxon>Pontibacillus</taxon>
    </lineage>
</organism>
<reference evidence="2 3" key="1">
    <citation type="submission" date="2013-08" db="EMBL/GenBank/DDBJ databases">
        <authorList>
            <person name="Huang J."/>
            <person name="Wang G."/>
        </authorList>
    </citation>
    <scope>NUCLEOTIDE SEQUENCE [LARGE SCALE GENOMIC DNA]</scope>
    <source>
        <strain evidence="2 3">BH030004</strain>
    </source>
</reference>